<organism evidence="1">
    <name type="scientific">Vitrella brassicaformis</name>
    <dbReference type="NCBI Taxonomy" id="1169539"/>
    <lineage>
        <taxon>Eukaryota</taxon>
        <taxon>Sar</taxon>
        <taxon>Alveolata</taxon>
        <taxon>Colpodellida</taxon>
        <taxon>Vitrellaceae</taxon>
        <taxon>Vitrella</taxon>
    </lineage>
</organism>
<name>A0A7S1K105_9ALVE</name>
<gene>
    <name evidence="1" type="ORF">VBRA1451_LOCUS14598</name>
</gene>
<dbReference type="AlphaFoldDB" id="A0A7S1K105"/>
<dbReference type="EMBL" id="HBGB01025169">
    <property type="protein sequence ID" value="CAD9059528.1"/>
    <property type="molecule type" value="Transcribed_RNA"/>
</dbReference>
<sequence>MAEFRQLIVCRCLVCECVESFEEGDFPRLLRRPCTVMASSLAGRKAAPAADVAFGYLSALRFAGRVNGDNSRCLRHHHQERGKRYVFRPSLIAQGESVEWAGVPMNESCVSNADMASFAL</sequence>
<reference evidence="1" key="1">
    <citation type="submission" date="2021-01" db="EMBL/GenBank/DDBJ databases">
        <authorList>
            <person name="Corre E."/>
            <person name="Pelletier E."/>
            <person name="Niang G."/>
            <person name="Scheremetjew M."/>
            <person name="Finn R."/>
            <person name="Kale V."/>
            <person name="Holt S."/>
            <person name="Cochrane G."/>
            <person name="Meng A."/>
            <person name="Brown T."/>
            <person name="Cohen L."/>
        </authorList>
    </citation>
    <scope>NUCLEOTIDE SEQUENCE</scope>
    <source>
        <strain evidence="1">CCMP3346</strain>
    </source>
</reference>
<protein>
    <submittedName>
        <fullName evidence="1">Uncharacterized protein</fullName>
    </submittedName>
</protein>
<proteinExistence type="predicted"/>
<accession>A0A7S1K105</accession>
<evidence type="ECO:0000313" key="1">
    <source>
        <dbReference type="EMBL" id="CAD9059528.1"/>
    </source>
</evidence>